<evidence type="ECO:0000256" key="5">
    <source>
        <dbReference type="ARBA" id="ARBA00023237"/>
    </source>
</evidence>
<feature type="chain" id="PRO_5020864667" evidence="7">
    <location>
        <begin position="30"/>
        <end position="611"/>
    </location>
</feature>
<evidence type="ECO:0000256" key="7">
    <source>
        <dbReference type="SAM" id="SignalP"/>
    </source>
</evidence>
<dbReference type="Pfam" id="PF07980">
    <property type="entry name" value="SusD_RagB"/>
    <property type="match status" value="1"/>
</dbReference>
<keyword evidence="5" id="KW-0998">Cell outer membrane</keyword>
<dbReference type="InterPro" id="IPR012944">
    <property type="entry name" value="SusD_RagB_dom"/>
</dbReference>
<dbReference type="Pfam" id="PF14322">
    <property type="entry name" value="SusD-like_3"/>
    <property type="match status" value="1"/>
</dbReference>
<keyword evidence="3 7" id="KW-0732">Signal</keyword>
<dbReference type="InterPro" id="IPR019734">
    <property type="entry name" value="TPR_rpt"/>
</dbReference>
<comment type="subcellular location">
    <subcellularLocation>
        <location evidence="1">Cell outer membrane</location>
    </subcellularLocation>
</comment>
<dbReference type="KEGG" id="stha:NCTC11429_02141"/>
<dbReference type="STRING" id="1123265.GCA_000686625_01009"/>
<dbReference type="SUPFAM" id="SSF48452">
    <property type="entry name" value="TPR-like"/>
    <property type="match status" value="1"/>
</dbReference>
<dbReference type="Proteomes" id="UP000308196">
    <property type="component" value="Chromosome"/>
</dbReference>
<dbReference type="Proteomes" id="UP001566204">
    <property type="component" value="Unassembled WGS sequence"/>
</dbReference>
<keyword evidence="4" id="KW-0472">Membrane</keyword>
<dbReference type="RefSeq" id="WP_028071993.1">
    <property type="nucleotide sequence ID" value="NZ_CP158797.1"/>
</dbReference>
<dbReference type="AlphaFoldDB" id="A0A4U9V2Z6"/>
<evidence type="ECO:0000256" key="3">
    <source>
        <dbReference type="ARBA" id="ARBA00022729"/>
    </source>
</evidence>
<protein>
    <submittedName>
        <fullName evidence="10 11">SusD family</fullName>
    </submittedName>
</protein>
<organism evidence="11 12">
    <name type="scientific">Sphingobacterium thalpophilum</name>
    <dbReference type="NCBI Taxonomy" id="259"/>
    <lineage>
        <taxon>Bacteria</taxon>
        <taxon>Pseudomonadati</taxon>
        <taxon>Bacteroidota</taxon>
        <taxon>Sphingobacteriia</taxon>
        <taxon>Sphingobacteriales</taxon>
        <taxon>Sphingobacteriaceae</taxon>
        <taxon>Sphingobacterium</taxon>
    </lineage>
</organism>
<evidence type="ECO:0000313" key="11">
    <source>
        <dbReference type="EMBL" id="VTR39189.1"/>
    </source>
</evidence>
<dbReference type="PROSITE" id="PS50005">
    <property type="entry name" value="TPR"/>
    <property type="match status" value="1"/>
</dbReference>
<comment type="similarity">
    <text evidence="2">Belongs to the SusD family.</text>
</comment>
<feature type="signal peptide" evidence="7">
    <location>
        <begin position="1"/>
        <end position="29"/>
    </location>
</feature>
<evidence type="ECO:0000256" key="1">
    <source>
        <dbReference type="ARBA" id="ARBA00004442"/>
    </source>
</evidence>
<name>A0A4U9V2Z6_9SPHI</name>
<evidence type="ECO:0000259" key="8">
    <source>
        <dbReference type="Pfam" id="PF07980"/>
    </source>
</evidence>
<evidence type="ECO:0000313" key="13">
    <source>
        <dbReference type="Proteomes" id="UP001566204"/>
    </source>
</evidence>
<dbReference type="EMBL" id="JBEOQB010000003">
    <property type="protein sequence ID" value="MEZ0452482.1"/>
    <property type="molecule type" value="Genomic_DNA"/>
</dbReference>
<dbReference type="InterPro" id="IPR011990">
    <property type="entry name" value="TPR-like_helical_dom_sf"/>
</dbReference>
<keyword evidence="6" id="KW-0802">TPR repeat</keyword>
<proteinExistence type="inferred from homology"/>
<dbReference type="GeneID" id="78462869"/>
<dbReference type="GO" id="GO:0009279">
    <property type="term" value="C:cell outer membrane"/>
    <property type="evidence" value="ECO:0007669"/>
    <property type="project" value="UniProtKB-SubCell"/>
</dbReference>
<reference evidence="10 13" key="2">
    <citation type="submission" date="2024-06" db="EMBL/GenBank/DDBJ databases">
        <title>Soil Sphingobacterium thalpophilum.</title>
        <authorList>
            <person name="Yang J."/>
            <person name="Li J."/>
        </authorList>
    </citation>
    <scope>NUCLEOTIDE SEQUENCE [LARGE SCALE GENOMIC DNA]</scope>
    <source>
        <strain evidence="10 13">22g91tb</strain>
    </source>
</reference>
<evidence type="ECO:0000256" key="2">
    <source>
        <dbReference type="ARBA" id="ARBA00006275"/>
    </source>
</evidence>
<dbReference type="PROSITE" id="PS51257">
    <property type="entry name" value="PROKAR_LIPOPROTEIN"/>
    <property type="match status" value="1"/>
</dbReference>
<dbReference type="EMBL" id="LR590484">
    <property type="protein sequence ID" value="VTR39189.1"/>
    <property type="molecule type" value="Genomic_DNA"/>
</dbReference>
<evidence type="ECO:0000256" key="6">
    <source>
        <dbReference type="PROSITE-ProRule" id="PRU00339"/>
    </source>
</evidence>
<dbReference type="InterPro" id="IPR033985">
    <property type="entry name" value="SusD-like_N"/>
</dbReference>
<evidence type="ECO:0000256" key="4">
    <source>
        <dbReference type="ARBA" id="ARBA00023136"/>
    </source>
</evidence>
<evidence type="ECO:0000259" key="9">
    <source>
        <dbReference type="Pfam" id="PF14322"/>
    </source>
</evidence>
<evidence type="ECO:0000313" key="12">
    <source>
        <dbReference type="Proteomes" id="UP000308196"/>
    </source>
</evidence>
<feature type="repeat" description="TPR" evidence="6">
    <location>
        <begin position="228"/>
        <end position="261"/>
    </location>
</feature>
<gene>
    <name evidence="10" type="ORF">ABTW24_12820</name>
    <name evidence="11" type="ORF">NCTC11429_02141</name>
</gene>
<evidence type="ECO:0000313" key="10">
    <source>
        <dbReference type="EMBL" id="MEZ0452482.1"/>
    </source>
</evidence>
<feature type="domain" description="SusD-like N-terminal" evidence="9">
    <location>
        <begin position="49"/>
        <end position="198"/>
    </location>
</feature>
<feature type="domain" description="RagB/SusD" evidence="8">
    <location>
        <begin position="502"/>
        <end position="578"/>
    </location>
</feature>
<accession>A0A4U9V2Z6</accession>
<dbReference type="Gene3D" id="1.25.40.390">
    <property type="match status" value="1"/>
</dbReference>
<sequence length="611" mass="69200">MCNTYRKYSKYSLWALLACSLSFTSCKKALDFSPEDKLDSSKMYNTLADADAVVLGIYGQVAGLGERYIVLNELRADLMDVTQNANPYLQQVSNHEVAEDNPYADPSAFYKIIFNCNDALKNFKVMEQQGKLSNTEFNQRYSDLAMLRAWLYLQLGIHFGNVPYIKNTIESVDQIKSLENYPKTTFDNLVDSLINDTKDLPYQEPYAYPTGSTLVFTTDGASTQKVFISKAHVLGELYLWKGNYYEAAKTYKRLLSAEDNNSNIDYLFNFNRIGWSYFNVSFARAQEGSSLVNSLTAGWRSMFALSNTVREWNSEWNWSIPYHNSFAPGNPFIELFSKSGKYALKPSQKVIDLWNSQTNNAGIPWDPRSKLSYEVTANGDPVITKFTDNSGDLLSLLNKGGRWNINRAAGAHLRFAEAANRDGQGRLAYALANWGLISTFYYGAFTKDGGIIPGNFFELESEITYEGFGTNRTTFAESSPYYFDARDNASIVRGVWYRNSGIRGRATMPRWQFPGIEYGPGTVSGYGSMMTAFNVPQADLEDKIIEESALELAFEGERWSDLMRIAKRRNDPAFLADKVYEKLLKANNPKAGAVRSKLMDMNNWYLPFKLK</sequence>
<reference evidence="11 12" key="1">
    <citation type="submission" date="2019-05" db="EMBL/GenBank/DDBJ databases">
        <authorList>
            <consortium name="Pathogen Informatics"/>
        </authorList>
    </citation>
    <scope>NUCLEOTIDE SEQUENCE [LARGE SCALE GENOMIC DNA]</scope>
    <source>
        <strain evidence="11 12">NCTC11429</strain>
    </source>
</reference>
<keyword evidence="13" id="KW-1185">Reference proteome</keyword>